<dbReference type="KEGG" id="slom:PXH66_19125"/>
<dbReference type="Proteomes" id="UP001218638">
    <property type="component" value="Chromosome"/>
</dbReference>
<gene>
    <name evidence="1" type="ORF">PXH66_19125</name>
</gene>
<dbReference type="EMBL" id="CP119075">
    <property type="protein sequence ID" value="WED64457.1"/>
    <property type="molecule type" value="Genomic_DNA"/>
</dbReference>
<reference evidence="1" key="1">
    <citation type="submission" date="2023-03" db="EMBL/GenBank/DDBJ databases">
        <title>Lomoglobus Profundus gen. nov., sp. nov., a novel member of the phylum Verrucomicrobia, isolated from deep-marine sediment of South China Sea.</title>
        <authorList>
            <person name="Ahmad T."/>
            <person name="Ishaq S.E."/>
            <person name="Wang F."/>
        </authorList>
    </citation>
    <scope>NUCLEOTIDE SEQUENCE</scope>
    <source>
        <strain evidence="1">LMO-M01</strain>
    </source>
</reference>
<sequence length="294" mass="33055">MPVAPRNPGPGWGYRFLLLCDRCLPEIVFRPLRGAGTFVALLFMPAQRAHSQTYLATIMECAPTWRDTWRHFFAFEESLMLKLRVAAGAPQPVELAPGDTGLREVLATEEPALLGTFHVGHSDIIGFLLGSHRQRRVSMVRLRVGNSDDTEQLRTQFGDWISFIWVNDPANLLFALKEAVAAGESIALKCDRLEFSAKTEVFDFLGARRRFPFTIYHLALIFQLPVVLSVGLPGGNGQSIVHCSPQFRADASSKAANLERARTHFQAFLHRLEDMLREDPYQWANFLPLNPIVP</sequence>
<dbReference type="AlphaFoldDB" id="A0AAF0CHL6"/>
<accession>A0AAF0CHL6</accession>
<name>A0AAF0CHL6_9BACT</name>
<organism evidence="1 2">
    <name type="scientific">Synoicihabitans lomoniglobus</name>
    <dbReference type="NCBI Taxonomy" id="2909285"/>
    <lineage>
        <taxon>Bacteria</taxon>
        <taxon>Pseudomonadati</taxon>
        <taxon>Verrucomicrobiota</taxon>
        <taxon>Opitutia</taxon>
        <taxon>Opitutales</taxon>
        <taxon>Opitutaceae</taxon>
        <taxon>Synoicihabitans</taxon>
    </lineage>
</organism>
<evidence type="ECO:0008006" key="3">
    <source>
        <dbReference type="Google" id="ProtNLM"/>
    </source>
</evidence>
<keyword evidence="2" id="KW-1185">Reference proteome</keyword>
<proteinExistence type="predicted"/>
<evidence type="ECO:0000313" key="2">
    <source>
        <dbReference type="Proteomes" id="UP001218638"/>
    </source>
</evidence>
<protein>
    <recommendedName>
        <fullName evidence="3">Lipid A biosynthesis acyltransferase</fullName>
    </recommendedName>
</protein>
<evidence type="ECO:0000313" key="1">
    <source>
        <dbReference type="EMBL" id="WED64457.1"/>
    </source>
</evidence>
<dbReference type="RefSeq" id="WP_330930910.1">
    <property type="nucleotide sequence ID" value="NZ_CP119075.1"/>
</dbReference>